<dbReference type="Gene3D" id="3.40.50.720">
    <property type="entry name" value="NAD(P)-binding Rossmann-like Domain"/>
    <property type="match status" value="1"/>
</dbReference>
<proteinExistence type="predicted"/>
<reference evidence="1 2" key="1">
    <citation type="submission" date="2018-08" db="EMBL/GenBank/DDBJ databases">
        <title>Recombination of ecologically and evolutionarily significant loci maintains genetic cohesion in the Pseudomonas syringae species complex.</title>
        <authorList>
            <person name="Dillon M."/>
            <person name="Thakur S."/>
            <person name="Almeida R.N.D."/>
            <person name="Weir B.S."/>
            <person name="Guttman D.S."/>
        </authorList>
    </citation>
    <scope>NUCLEOTIDE SEQUENCE [LARGE SCALE GENOMIC DNA]</scope>
    <source>
        <strain evidence="1 2">ICMP 3555</strain>
    </source>
</reference>
<dbReference type="AlphaFoldDB" id="A0A3M4B3L2"/>
<comment type="caution">
    <text evidence="1">The sequence shown here is derived from an EMBL/GenBank/DDBJ whole genome shotgun (WGS) entry which is preliminary data.</text>
</comment>
<dbReference type="EMBL" id="RBQF01000067">
    <property type="protein sequence ID" value="RMP13150.1"/>
    <property type="molecule type" value="Genomic_DNA"/>
</dbReference>
<dbReference type="SUPFAM" id="SSF51735">
    <property type="entry name" value="NAD(P)-binding Rossmann-fold domains"/>
    <property type="match status" value="1"/>
</dbReference>
<protein>
    <recommendedName>
        <fullName evidence="3">NAD-dependent epimerase/dehydratase domain-containing protein</fullName>
    </recommendedName>
</protein>
<accession>A0A3M4B3L2</accession>
<dbReference type="InterPro" id="IPR036291">
    <property type="entry name" value="NAD(P)-bd_dom_sf"/>
</dbReference>
<sequence>SSSIATYVHVDDVVEALYLCSKDVRAKNELFNISNDCSMKVLIRSIAVAVDTSPPWITLPESLVRLAVVIVNKISKLPVTQKRIDALVQKTSYPTSKIESYLDFSPRKNVEHHIGELFKND</sequence>
<evidence type="ECO:0000313" key="1">
    <source>
        <dbReference type="EMBL" id="RMP13150.1"/>
    </source>
</evidence>
<organism evidence="1 2">
    <name type="scientific">Pseudomonas marginalis pv. marginalis</name>
    <dbReference type="NCBI Taxonomy" id="97473"/>
    <lineage>
        <taxon>Bacteria</taxon>
        <taxon>Pseudomonadati</taxon>
        <taxon>Pseudomonadota</taxon>
        <taxon>Gammaproteobacteria</taxon>
        <taxon>Pseudomonadales</taxon>
        <taxon>Pseudomonadaceae</taxon>
        <taxon>Pseudomonas</taxon>
    </lineage>
</organism>
<gene>
    <name evidence="1" type="ORF">ALQ29_01855</name>
</gene>
<evidence type="ECO:0008006" key="3">
    <source>
        <dbReference type="Google" id="ProtNLM"/>
    </source>
</evidence>
<name>A0A3M4B3L2_PSEMA</name>
<keyword evidence="2" id="KW-1185">Reference proteome</keyword>
<feature type="non-terminal residue" evidence="1">
    <location>
        <position position="1"/>
    </location>
</feature>
<evidence type="ECO:0000313" key="2">
    <source>
        <dbReference type="Proteomes" id="UP000276587"/>
    </source>
</evidence>
<dbReference type="Proteomes" id="UP000276587">
    <property type="component" value="Unassembled WGS sequence"/>
</dbReference>